<evidence type="ECO:0000256" key="4">
    <source>
        <dbReference type="ARBA" id="ARBA00023315"/>
    </source>
</evidence>
<evidence type="ECO:0000259" key="8">
    <source>
        <dbReference type="SMART" id="SM00827"/>
    </source>
</evidence>
<proteinExistence type="inferred from homology"/>
<accession>A9KEA0</accession>
<dbReference type="PANTHER" id="PTHR42681">
    <property type="entry name" value="MALONYL-COA-ACYL CARRIER PROTEIN TRANSACYLASE, MITOCHONDRIAL"/>
    <property type="match status" value="1"/>
</dbReference>
<dbReference type="HOGENOM" id="CLU_030558_0_0_6"/>
<dbReference type="RefSeq" id="WP_005771270.1">
    <property type="nucleotide sequence ID" value="NC_009727.1"/>
</dbReference>
<feature type="domain" description="Malonyl-CoA:ACP transacylase (MAT)" evidence="8">
    <location>
        <begin position="8"/>
        <end position="311"/>
    </location>
</feature>
<dbReference type="GO" id="GO:0006633">
    <property type="term" value="P:fatty acid biosynthetic process"/>
    <property type="evidence" value="ECO:0007669"/>
    <property type="project" value="TreeGrafter"/>
</dbReference>
<dbReference type="FunFam" id="3.30.70.250:FF:000001">
    <property type="entry name" value="Malonyl CoA-acyl carrier protein transacylase"/>
    <property type="match status" value="1"/>
</dbReference>
<dbReference type="GO" id="GO:0005829">
    <property type="term" value="C:cytosol"/>
    <property type="evidence" value="ECO:0007669"/>
    <property type="project" value="TreeGrafter"/>
</dbReference>
<dbReference type="InterPro" id="IPR024925">
    <property type="entry name" value="Malonyl_CoA-ACP_transAc"/>
</dbReference>
<comment type="similarity">
    <text evidence="6">Belongs to the fabD family.</text>
</comment>
<dbReference type="EC" id="2.3.1.39" evidence="1 6"/>
<evidence type="ECO:0000256" key="1">
    <source>
        <dbReference type="ARBA" id="ARBA00013258"/>
    </source>
</evidence>
<dbReference type="InterPro" id="IPR001227">
    <property type="entry name" value="Ac_transferase_dom_sf"/>
</dbReference>
<dbReference type="InterPro" id="IPR016035">
    <property type="entry name" value="Acyl_Trfase/lysoPLipase"/>
</dbReference>
<dbReference type="InterPro" id="IPR050858">
    <property type="entry name" value="Mal-CoA-ACP_Trans/PKS_FabD"/>
</dbReference>
<dbReference type="InterPro" id="IPR014043">
    <property type="entry name" value="Acyl_transferase_dom"/>
</dbReference>
<organism evidence="9 10">
    <name type="scientific">Coxiella burnetii (strain Dugway 5J108-111)</name>
    <dbReference type="NCBI Taxonomy" id="434922"/>
    <lineage>
        <taxon>Bacteria</taxon>
        <taxon>Pseudomonadati</taxon>
        <taxon>Pseudomonadota</taxon>
        <taxon>Gammaproteobacteria</taxon>
        <taxon>Legionellales</taxon>
        <taxon>Coxiellaceae</taxon>
        <taxon>Coxiella</taxon>
    </lineage>
</organism>
<dbReference type="SMART" id="SM00827">
    <property type="entry name" value="PKS_AT"/>
    <property type="match status" value="1"/>
</dbReference>
<dbReference type="KEGG" id="cbd:CBUD_1582"/>
<dbReference type="GO" id="GO:0004314">
    <property type="term" value="F:[acyl-carrier-protein] S-malonyltransferase activity"/>
    <property type="evidence" value="ECO:0007669"/>
    <property type="project" value="UniProtKB-EC"/>
</dbReference>
<dbReference type="SUPFAM" id="SSF52151">
    <property type="entry name" value="FabD/lysophospholipase-like"/>
    <property type="match status" value="1"/>
</dbReference>
<dbReference type="NCBIfam" id="TIGR00128">
    <property type="entry name" value="fabD"/>
    <property type="match status" value="1"/>
</dbReference>
<dbReference type="InterPro" id="IPR016036">
    <property type="entry name" value="Malonyl_transacylase_ACP-bd"/>
</dbReference>
<dbReference type="PANTHER" id="PTHR42681:SF1">
    <property type="entry name" value="MALONYL-COA-ACYL CARRIER PROTEIN TRANSACYLASE, MITOCHONDRIAL"/>
    <property type="match status" value="1"/>
</dbReference>
<evidence type="ECO:0000256" key="5">
    <source>
        <dbReference type="ARBA" id="ARBA00048462"/>
    </source>
</evidence>
<dbReference type="Gene3D" id="3.30.70.250">
    <property type="entry name" value="Malonyl-CoA ACP transacylase, ACP-binding"/>
    <property type="match status" value="1"/>
</dbReference>
<evidence type="ECO:0000313" key="10">
    <source>
        <dbReference type="Proteomes" id="UP000008555"/>
    </source>
</evidence>
<dbReference type="PIRSF" id="PIRSF000446">
    <property type="entry name" value="Mct"/>
    <property type="match status" value="1"/>
</dbReference>
<protein>
    <recommendedName>
        <fullName evidence="2 6">Malonyl CoA-acyl carrier protein transacylase</fullName>
        <ecNumber evidence="1 6">2.3.1.39</ecNumber>
    </recommendedName>
</protein>
<dbReference type="AlphaFoldDB" id="A9KEA0"/>
<dbReference type="Gene3D" id="3.40.366.10">
    <property type="entry name" value="Malonyl-Coenzyme A Acyl Carrier Protein, domain 2"/>
    <property type="match status" value="1"/>
</dbReference>
<dbReference type="EMBL" id="CP000733">
    <property type="protein sequence ID" value="ABS77488.1"/>
    <property type="molecule type" value="Genomic_DNA"/>
</dbReference>
<dbReference type="InterPro" id="IPR004410">
    <property type="entry name" value="Malonyl_CoA-ACP_transAc_FabD"/>
</dbReference>
<feature type="active site" evidence="7">
    <location>
        <position position="93"/>
    </location>
</feature>
<evidence type="ECO:0000256" key="3">
    <source>
        <dbReference type="ARBA" id="ARBA00022679"/>
    </source>
</evidence>
<feature type="active site" evidence="7">
    <location>
        <position position="202"/>
    </location>
</feature>
<gene>
    <name evidence="9" type="primary">fabD</name>
    <name evidence="9" type="ordered locus">CBUD_1582</name>
</gene>
<keyword evidence="4 6" id="KW-0012">Acyltransferase</keyword>
<comment type="catalytic activity">
    <reaction evidence="5 6">
        <text>holo-[ACP] + malonyl-CoA = malonyl-[ACP] + CoA</text>
        <dbReference type="Rhea" id="RHEA:41792"/>
        <dbReference type="Rhea" id="RHEA-COMP:9623"/>
        <dbReference type="Rhea" id="RHEA-COMP:9685"/>
        <dbReference type="ChEBI" id="CHEBI:57287"/>
        <dbReference type="ChEBI" id="CHEBI:57384"/>
        <dbReference type="ChEBI" id="CHEBI:64479"/>
        <dbReference type="ChEBI" id="CHEBI:78449"/>
        <dbReference type="EC" id="2.3.1.39"/>
    </reaction>
</comment>
<evidence type="ECO:0000256" key="6">
    <source>
        <dbReference type="PIRNR" id="PIRNR000446"/>
    </source>
</evidence>
<dbReference type="SUPFAM" id="SSF55048">
    <property type="entry name" value="Probable ACP-binding domain of malonyl-CoA ACP transacylase"/>
    <property type="match status" value="1"/>
</dbReference>
<reference evidence="9 10" key="1">
    <citation type="journal article" date="2009" name="Infect. Immun.">
        <title>Comparative genomics reveal extensive transposon-mediated genomic plasticity and diversity among potential effector proteins within the genus Coxiella.</title>
        <authorList>
            <person name="Beare P.A."/>
            <person name="Unsworth N."/>
            <person name="Andoh M."/>
            <person name="Voth D.E."/>
            <person name="Omsland A."/>
            <person name="Gilk S.D."/>
            <person name="Williams K.P."/>
            <person name="Sobral B.W."/>
            <person name="Kupko J.J.III."/>
            <person name="Porcella S.F."/>
            <person name="Samuel J.E."/>
            <person name="Heinzen R.A."/>
        </authorList>
    </citation>
    <scope>NUCLEOTIDE SEQUENCE [LARGE SCALE GENOMIC DNA]</scope>
    <source>
        <strain evidence="9 10">Dugway 5J108-111</strain>
    </source>
</reference>
<dbReference type="Proteomes" id="UP000008555">
    <property type="component" value="Chromosome"/>
</dbReference>
<dbReference type="Pfam" id="PF00698">
    <property type="entry name" value="Acyl_transf_1"/>
    <property type="match status" value="1"/>
</dbReference>
<evidence type="ECO:0000256" key="2">
    <source>
        <dbReference type="ARBA" id="ARBA00018953"/>
    </source>
</evidence>
<name>A9KEA0_COXBN</name>
<keyword evidence="3 6" id="KW-0808">Transferase</keyword>
<evidence type="ECO:0000313" key="9">
    <source>
        <dbReference type="EMBL" id="ABS77488.1"/>
    </source>
</evidence>
<evidence type="ECO:0000256" key="7">
    <source>
        <dbReference type="PIRSR" id="PIRSR000446-1"/>
    </source>
</evidence>
<sequence>MPQSFAFVFPGQGSQHLGMLAELGLQQPIVLETFQQASSALAYDLWALVQHGPQERLDQTQFTQPALLTADVAIFRCWEALGGPKPQVMAGHSLGEYAALVCAGALKFEEAVKLVEKRGQYMQEAVPVGEGAMGAIIGLNEAEIESICENAALGQVVQPANLNSTGQTVISGHSEAVDRALNMAKTEGAKIAKRIPVSVPSHCPLMQPAADRLAQDIAKISIDSPKVPVIHNVDVVDHNEANIIRGALIKQLVRPVRWVETIKYIEEQGIKVFMECGPDNKLAGLIKRIDRQSEILPLTTTELILTAIKRLTH</sequence>